<comment type="similarity">
    <text evidence="9">Belongs to the SEC20 family.</text>
</comment>
<feature type="transmembrane region" description="Helical" evidence="11">
    <location>
        <begin position="275"/>
        <end position="294"/>
    </location>
</feature>
<dbReference type="GeneID" id="90076154"/>
<reference evidence="13 14" key="1">
    <citation type="journal article" date="2023" name="Elife">
        <title>Identification of key yeast species and microbe-microbe interactions impacting larval growth of Drosophila in the wild.</title>
        <authorList>
            <person name="Mure A."/>
            <person name="Sugiura Y."/>
            <person name="Maeda R."/>
            <person name="Honda K."/>
            <person name="Sakurai N."/>
            <person name="Takahashi Y."/>
            <person name="Watada M."/>
            <person name="Katoh T."/>
            <person name="Gotoh A."/>
            <person name="Gotoh Y."/>
            <person name="Taniguchi I."/>
            <person name="Nakamura K."/>
            <person name="Hayashi T."/>
            <person name="Katayama T."/>
            <person name="Uemura T."/>
            <person name="Hattori Y."/>
        </authorList>
    </citation>
    <scope>NUCLEOTIDE SEQUENCE [LARGE SCALE GENOMIC DNA]</scope>
    <source>
        <strain evidence="13 14">SC-9</strain>
    </source>
</reference>
<feature type="compositionally biased region" description="Low complexity" evidence="10">
    <location>
        <begin position="135"/>
        <end position="151"/>
    </location>
</feature>
<accession>A0AAV5QVG4</accession>
<dbReference type="EMBL" id="BTFZ01000019">
    <property type="protein sequence ID" value="GMM38165.1"/>
    <property type="molecule type" value="Genomic_DNA"/>
</dbReference>
<evidence type="ECO:0000313" key="14">
    <source>
        <dbReference type="Proteomes" id="UP001360560"/>
    </source>
</evidence>
<keyword evidence="14" id="KW-1185">Reference proteome</keyword>
<evidence type="ECO:0000256" key="11">
    <source>
        <dbReference type="SAM" id="Phobius"/>
    </source>
</evidence>
<keyword evidence="6 11" id="KW-1133">Transmembrane helix</keyword>
<keyword evidence="7" id="KW-0175">Coiled coil</keyword>
<feature type="region of interest" description="Disordered" evidence="10">
    <location>
        <begin position="134"/>
        <end position="165"/>
    </location>
</feature>
<dbReference type="GO" id="GO:0005484">
    <property type="term" value="F:SNAP receptor activity"/>
    <property type="evidence" value="ECO:0007669"/>
    <property type="project" value="InterPro"/>
</dbReference>
<dbReference type="PANTHER" id="PTHR12825">
    <property type="entry name" value="BNIP1-RELATED"/>
    <property type="match status" value="1"/>
</dbReference>
<keyword evidence="4" id="KW-0256">Endoplasmic reticulum</keyword>
<evidence type="ECO:0000256" key="6">
    <source>
        <dbReference type="ARBA" id="ARBA00022989"/>
    </source>
</evidence>
<keyword evidence="8 11" id="KW-0472">Membrane</keyword>
<evidence type="ECO:0000256" key="1">
    <source>
        <dbReference type="ARBA" id="ARBA00004163"/>
    </source>
</evidence>
<keyword evidence="5" id="KW-0931">ER-Golgi transport</keyword>
<dbReference type="GO" id="GO:0031201">
    <property type="term" value="C:SNARE complex"/>
    <property type="evidence" value="ECO:0007669"/>
    <property type="project" value="TreeGrafter"/>
</dbReference>
<comment type="caution">
    <text evidence="13">The sequence shown here is derived from an EMBL/GenBank/DDBJ whole genome shotgun (WGS) entry which is preliminary data.</text>
</comment>
<feature type="transmembrane region" description="Helical" evidence="11">
    <location>
        <begin position="251"/>
        <end position="269"/>
    </location>
</feature>
<proteinExistence type="inferred from homology"/>
<gene>
    <name evidence="13" type="ORF">DASC09_055040</name>
</gene>
<keyword evidence="2" id="KW-0813">Transport</keyword>
<evidence type="ECO:0000256" key="3">
    <source>
        <dbReference type="ARBA" id="ARBA00022692"/>
    </source>
</evidence>
<evidence type="ECO:0000256" key="4">
    <source>
        <dbReference type="ARBA" id="ARBA00022824"/>
    </source>
</evidence>
<dbReference type="GO" id="GO:0005789">
    <property type="term" value="C:endoplasmic reticulum membrane"/>
    <property type="evidence" value="ECO:0007669"/>
    <property type="project" value="UniProtKB-SubCell"/>
</dbReference>
<dbReference type="Pfam" id="PF03908">
    <property type="entry name" value="Sec20"/>
    <property type="match status" value="1"/>
</dbReference>
<evidence type="ECO:0000259" key="12">
    <source>
        <dbReference type="Pfam" id="PF03908"/>
    </source>
</evidence>
<protein>
    <submittedName>
        <fullName evidence="13">Sec20 protein</fullName>
    </submittedName>
</protein>
<keyword evidence="3 11" id="KW-0812">Transmembrane</keyword>
<name>A0AAV5QVG4_9ASCO</name>
<evidence type="ECO:0000256" key="8">
    <source>
        <dbReference type="ARBA" id="ARBA00023136"/>
    </source>
</evidence>
<evidence type="ECO:0000256" key="2">
    <source>
        <dbReference type="ARBA" id="ARBA00022448"/>
    </source>
</evidence>
<dbReference type="InterPro" id="IPR056173">
    <property type="entry name" value="Sec20_C"/>
</dbReference>
<organism evidence="13 14">
    <name type="scientific">Saccharomycopsis crataegensis</name>
    <dbReference type="NCBI Taxonomy" id="43959"/>
    <lineage>
        <taxon>Eukaryota</taxon>
        <taxon>Fungi</taxon>
        <taxon>Dikarya</taxon>
        <taxon>Ascomycota</taxon>
        <taxon>Saccharomycotina</taxon>
        <taxon>Saccharomycetes</taxon>
        <taxon>Saccharomycopsidaceae</taxon>
        <taxon>Saccharomycopsis</taxon>
    </lineage>
</organism>
<dbReference type="Proteomes" id="UP001360560">
    <property type="component" value="Unassembled WGS sequence"/>
</dbReference>
<dbReference type="AlphaFoldDB" id="A0AAV5QVG4"/>
<evidence type="ECO:0000313" key="13">
    <source>
        <dbReference type="EMBL" id="GMM38165.1"/>
    </source>
</evidence>
<sequence>MNQNIKQNLATIIQLHTSCQFAVHDFAKLISTIQSADFQIPEPYPEFTTSLNSQVSTVGHNISKARNLLKVNWLIIQGITVEEDKLGFLVEYEKFSWRFKDLHEKLNDLKLEIFDLYQNILKCQRRQKLQRFQLNEQQQEQESGSNNQNTNDLFAGRSQTSPTTDLASLSTNQKVLKTNQSITSVLQSTYSMMESNVINSDLLIDTFSESTNSLTKLSDRYEFLSTTLLSSKNLVNELQKADSSDLKRMKMALAFFAACCFWVIWRRVLKYPVKFFIWIIWKTFVGSLYLFGILSGGSEEAVGKDGVSSTIDDVVVEATTSIVEKVSDTVVEIASTLINDEL</sequence>
<dbReference type="GO" id="GO:0006890">
    <property type="term" value="P:retrograde vesicle-mediated transport, Golgi to endoplasmic reticulum"/>
    <property type="evidence" value="ECO:0007669"/>
    <property type="project" value="InterPro"/>
</dbReference>
<evidence type="ECO:0000256" key="10">
    <source>
        <dbReference type="SAM" id="MobiDB-lite"/>
    </source>
</evidence>
<evidence type="ECO:0000256" key="5">
    <source>
        <dbReference type="ARBA" id="ARBA00022892"/>
    </source>
</evidence>
<dbReference type="PANTHER" id="PTHR12825:SF0">
    <property type="entry name" value="VESICLE TRANSPORT PROTEIN SEC20"/>
    <property type="match status" value="1"/>
</dbReference>
<evidence type="ECO:0000256" key="7">
    <source>
        <dbReference type="ARBA" id="ARBA00023054"/>
    </source>
</evidence>
<evidence type="ECO:0000256" key="9">
    <source>
        <dbReference type="ARBA" id="ARBA00037934"/>
    </source>
</evidence>
<dbReference type="RefSeq" id="XP_064855161.1">
    <property type="nucleotide sequence ID" value="XM_064999089.1"/>
</dbReference>
<dbReference type="InterPro" id="IPR005606">
    <property type="entry name" value="Sec20"/>
</dbReference>
<comment type="subcellular location">
    <subcellularLocation>
        <location evidence="1">Endoplasmic reticulum membrane</location>
        <topology evidence="1">Single-pass type IV membrane protein</topology>
    </subcellularLocation>
</comment>
<feature type="domain" description="Sec20 C-terminal" evidence="12">
    <location>
        <begin position="178"/>
        <end position="268"/>
    </location>
</feature>